<dbReference type="AlphaFoldDB" id="A0A5M4FH31"/>
<comment type="caution">
    <text evidence="1">The sequence shown here is derived from an EMBL/GenBank/DDBJ whole genome shotgun (WGS) entry which is preliminary data.</text>
</comment>
<dbReference type="OrthoDB" id="3748074at2"/>
<proteinExistence type="predicted"/>
<reference evidence="1" key="1">
    <citation type="submission" date="2019-09" db="EMBL/GenBank/DDBJ databases">
        <authorList>
            <person name="Li J."/>
        </authorList>
    </citation>
    <scope>NUCLEOTIDE SEQUENCE [LARGE SCALE GENOMIC DNA]</scope>
    <source>
        <strain evidence="1">JCM 14732</strain>
    </source>
</reference>
<dbReference type="RefSeq" id="WP_149687534.1">
    <property type="nucleotide sequence ID" value="NZ_SDPQ02000001.1"/>
</dbReference>
<keyword evidence="2" id="KW-1185">Reference proteome</keyword>
<dbReference type="EMBL" id="SDPQ02000001">
    <property type="protein sequence ID" value="KAA1399390.1"/>
    <property type="molecule type" value="Genomic_DNA"/>
</dbReference>
<evidence type="ECO:0000313" key="2">
    <source>
        <dbReference type="Proteomes" id="UP000380867"/>
    </source>
</evidence>
<name>A0A5M4FH31_9ACTN</name>
<dbReference type="Proteomes" id="UP000380867">
    <property type="component" value="Unassembled WGS sequence"/>
</dbReference>
<organism evidence="1 2">
    <name type="scientific">Aeromicrobium ginsengisoli</name>
    <dbReference type="NCBI Taxonomy" id="363867"/>
    <lineage>
        <taxon>Bacteria</taxon>
        <taxon>Bacillati</taxon>
        <taxon>Actinomycetota</taxon>
        <taxon>Actinomycetes</taxon>
        <taxon>Propionibacteriales</taxon>
        <taxon>Nocardioidaceae</taxon>
        <taxon>Aeromicrobium</taxon>
    </lineage>
</organism>
<accession>A0A5M4FH31</accession>
<sequence>MTDHQLIDHMEKLRSRLEAWLRDLPPRERLDELGTVHETLQAMNLMVKALRRDSLVELVDEWGMARVSAALGVSEDRILRLIAEPVS</sequence>
<protein>
    <submittedName>
        <fullName evidence="1">Uncharacterized protein</fullName>
    </submittedName>
</protein>
<evidence type="ECO:0000313" key="1">
    <source>
        <dbReference type="EMBL" id="KAA1399390.1"/>
    </source>
</evidence>
<gene>
    <name evidence="1" type="ORF">ESP70_001045</name>
</gene>